<dbReference type="SUPFAM" id="SSF55048">
    <property type="entry name" value="Probable ACP-binding domain of malonyl-CoA ACP transacylase"/>
    <property type="match status" value="1"/>
</dbReference>
<dbReference type="PIRSF" id="PIRSF000446">
    <property type="entry name" value="Mct"/>
    <property type="match status" value="1"/>
</dbReference>
<dbReference type="InParanoid" id="D3B3D4"/>
<evidence type="ECO:0000259" key="6">
    <source>
        <dbReference type="SMART" id="SM00827"/>
    </source>
</evidence>
<gene>
    <name evidence="7" type="ORF">PPL_02900</name>
</gene>
<name>D3B3D4_HETP5</name>
<dbReference type="InterPro" id="IPR001227">
    <property type="entry name" value="Ac_transferase_dom_sf"/>
</dbReference>
<evidence type="ECO:0000313" key="7">
    <source>
        <dbReference type="EMBL" id="EFA83832.1"/>
    </source>
</evidence>
<dbReference type="AlphaFoldDB" id="D3B3D4"/>
<evidence type="ECO:0000256" key="5">
    <source>
        <dbReference type="ARBA" id="ARBA00048462"/>
    </source>
</evidence>
<dbReference type="InterPro" id="IPR016035">
    <property type="entry name" value="Acyl_Trfase/lysoPLipase"/>
</dbReference>
<dbReference type="EC" id="2.3.1.39" evidence="2"/>
<dbReference type="GO" id="GO:0004314">
    <property type="term" value="F:[acyl-carrier-protein] S-malonyltransferase activity"/>
    <property type="evidence" value="ECO:0007669"/>
    <property type="project" value="UniProtKB-EC"/>
</dbReference>
<organism evidence="7 8">
    <name type="scientific">Heterostelium pallidum (strain ATCC 26659 / Pp 5 / PN500)</name>
    <name type="common">Cellular slime mold</name>
    <name type="synonym">Polysphondylium pallidum</name>
    <dbReference type="NCBI Taxonomy" id="670386"/>
    <lineage>
        <taxon>Eukaryota</taxon>
        <taxon>Amoebozoa</taxon>
        <taxon>Evosea</taxon>
        <taxon>Eumycetozoa</taxon>
        <taxon>Dictyostelia</taxon>
        <taxon>Acytosteliales</taxon>
        <taxon>Acytosteliaceae</taxon>
        <taxon>Heterostelium</taxon>
    </lineage>
</organism>
<keyword evidence="3" id="KW-0808">Transferase</keyword>
<accession>D3B3D4</accession>
<dbReference type="GO" id="GO:0006633">
    <property type="term" value="P:fatty acid biosynthetic process"/>
    <property type="evidence" value="ECO:0007669"/>
    <property type="project" value="TreeGrafter"/>
</dbReference>
<reference evidence="7 8" key="1">
    <citation type="journal article" date="2011" name="Genome Res.">
        <title>Phylogeny-wide analysis of social amoeba genomes highlights ancient origins for complex intercellular communication.</title>
        <authorList>
            <person name="Heidel A.J."/>
            <person name="Lawal H.M."/>
            <person name="Felder M."/>
            <person name="Schilde C."/>
            <person name="Helps N.R."/>
            <person name="Tunggal B."/>
            <person name="Rivero F."/>
            <person name="John U."/>
            <person name="Schleicher M."/>
            <person name="Eichinger L."/>
            <person name="Platzer M."/>
            <person name="Noegel A.A."/>
            <person name="Schaap P."/>
            <person name="Gloeckner G."/>
        </authorList>
    </citation>
    <scope>NUCLEOTIDE SEQUENCE [LARGE SCALE GENOMIC DNA]</scope>
    <source>
        <strain evidence="8">ATCC 26659 / Pp 5 / PN500</strain>
    </source>
</reference>
<dbReference type="Gene3D" id="3.30.70.250">
    <property type="entry name" value="Malonyl-CoA ACP transacylase, ACP-binding"/>
    <property type="match status" value="1"/>
</dbReference>
<evidence type="ECO:0000313" key="8">
    <source>
        <dbReference type="Proteomes" id="UP000001396"/>
    </source>
</evidence>
<dbReference type="SMART" id="SM00827">
    <property type="entry name" value="PKS_AT"/>
    <property type="match status" value="1"/>
</dbReference>
<dbReference type="GO" id="GO:0005739">
    <property type="term" value="C:mitochondrion"/>
    <property type="evidence" value="ECO:0007669"/>
    <property type="project" value="TreeGrafter"/>
</dbReference>
<comment type="catalytic activity">
    <reaction evidence="5">
        <text>holo-[ACP] + malonyl-CoA = malonyl-[ACP] + CoA</text>
        <dbReference type="Rhea" id="RHEA:41792"/>
        <dbReference type="Rhea" id="RHEA-COMP:9623"/>
        <dbReference type="Rhea" id="RHEA-COMP:9685"/>
        <dbReference type="ChEBI" id="CHEBI:57287"/>
        <dbReference type="ChEBI" id="CHEBI:57384"/>
        <dbReference type="ChEBI" id="CHEBI:64479"/>
        <dbReference type="ChEBI" id="CHEBI:78449"/>
        <dbReference type="EC" id="2.3.1.39"/>
    </reaction>
</comment>
<dbReference type="Gene3D" id="3.40.366.10">
    <property type="entry name" value="Malonyl-Coenzyme A Acyl Carrier Protein, domain 2"/>
    <property type="match status" value="1"/>
</dbReference>
<dbReference type="GeneID" id="31358423"/>
<dbReference type="EMBL" id="ADBJ01000010">
    <property type="protein sequence ID" value="EFA83832.1"/>
    <property type="molecule type" value="Genomic_DNA"/>
</dbReference>
<dbReference type="PANTHER" id="PTHR42681:SF1">
    <property type="entry name" value="MALONYL-COA-ACYL CARRIER PROTEIN TRANSACYLASE, MITOCHONDRIAL"/>
    <property type="match status" value="1"/>
</dbReference>
<dbReference type="RefSeq" id="XP_020435949.1">
    <property type="nucleotide sequence ID" value="XM_020573877.1"/>
</dbReference>
<proteinExistence type="inferred from homology"/>
<evidence type="ECO:0000256" key="3">
    <source>
        <dbReference type="ARBA" id="ARBA00022679"/>
    </source>
</evidence>
<evidence type="ECO:0000256" key="4">
    <source>
        <dbReference type="ARBA" id="ARBA00023315"/>
    </source>
</evidence>
<keyword evidence="4" id="KW-0012">Acyltransferase</keyword>
<dbReference type="InterPro" id="IPR014043">
    <property type="entry name" value="Acyl_transferase_dom"/>
</dbReference>
<dbReference type="OMA" id="AANYNCP"/>
<dbReference type="STRING" id="670386.D3B3D4"/>
<dbReference type="InterPro" id="IPR024925">
    <property type="entry name" value="Malonyl_CoA-ACP_transAc"/>
</dbReference>
<dbReference type="FunCoup" id="D3B3D4">
    <property type="interactions" value="412"/>
</dbReference>
<evidence type="ECO:0000256" key="2">
    <source>
        <dbReference type="ARBA" id="ARBA00013258"/>
    </source>
</evidence>
<dbReference type="Pfam" id="PF00698">
    <property type="entry name" value="Acyl_transf_1"/>
    <property type="match status" value="1"/>
</dbReference>
<comment type="caution">
    <text evidence="7">The sequence shown here is derived from an EMBL/GenBank/DDBJ whole genome shotgun (WGS) entry which is preliminary data.</text>
</comment>
<feature type="domain" description="Malonyl-CoA:ACP transacylase (MAT)" evidence="6">
    <location>
        <begin position="8"/>
        <end position="330"/>
    </location>
</feature>
<dbReference type="Proteomes" id="UP000001396">
    <property type="component" value="Unassembled WGS sequence"/>
</dbReference>
<keyword evidence="8" id="KW-1185">Reference proteome</keyword>
<dbReference type="InterPro" id="IPR016036">
    <property type="entry name" value="Malonyl_transacylase_ACP-bd"/>
</dbReference>
<dbReference type="PANTHER" id="PTHR42681">
    <property type="entry name" value="MALONYL-COA-ACYL CARRIER PROTEIN TRANSACYLASE, MITOCHONDRIAL"/>
    <property type="match status" value="1"/>
</dbReference>
<dbReference type="InterPro" id="IPR050858">
    <property type="entry name" value="Mal-CoA-ACP_Trans/PKS_FabD"/>
</dbReference>
<comment type="similarity">
    <text evidence="1">Belongs to the FabD family.</text>
</comment>
<sequence>MLKRISLLFPGQGSQFVGMAKDLFAEFAEVQLLLNNADKILKIPLSNIMFNGPMEQLKQTENTQPAVFLHSLAIVKILQNETTLFKDNRVDHMLGHSLGEYSALATAGSIDIESTLPLIRQRGMLMKQARHGTMAALLSKKDFLVADSNSSNGGSAFKRLEEYARELERIDPTNDLVNISNVNSPNQIVISGTESAIDKMISFAKQNKLVNKTVKLEVSAAFHSQLMKDSSDQYNNDYLNHIDFKQPSNQVISNVTGKPYTNSNNIKEYLSQQMVSKVDWVSSIRYCIDDWKQKEQQGYFIEIGPQKVLTQLLKQIDPTAEYINLSTIDEVKDFINKYKENKL</sequence>
<protein>
    <recommendedName>
        <fullName evidence="2">[acyl-carrier-protein] S-malonyltransferase</fullName>
        <ecNumber evidence="2">2.3.1.39</ecNumber>
    </recommendedName>
</protein>
<dbReference type="SUPFAM" id="SSF52151">
    <property type="entry name" value="FabD/lysophospholipase-like"/>
    <property type="match status" value="1"/>
</dbReference>
<evidence type="ECO:0000256" key="1">
    <source>
        <dbReference type="ARBA" id="ARBA00008217"/>
    </source>
</evidence>